<reference evidence="2" key="1">
    <citation type="submission" date="2020-01" db="EMBL/GenBank/DDBJ databases">
        <authorList>
            <consortium name="DOE Joint Genome Institute"/>
            <person name="Haridas S."/>
            <person name="Albert R."/>
            <person name="Binder M."/>
            <person name="Bloem J."/>
            <person name="Labutti K."/>
            <person name="Salamov A."/>
            <person name="Andreopoulos B."/>
            <person name="Baker S.E."/>
            <person name="Barry K."/>
            <person name="Bills G."/>
            <person name="Bluhm B.H."/>
            <person name="Cannon C."/>
            <person name="Castanera R."/>
            <person name="Culley D.E."/>
            <person name="Daum C."/>
            <person name="Ezra D."/>
            <person name="Gonzalez J.B."/>
            <person name="Henrissat B."/>
            <person name="Kuo A."/>
            <person name="Liang C."/>
            <person name="Lipzen A."/>
            <person name="Lutzoni F."/>
            <person name="Magnuson J."/>
            <person name="Mondo S."/>
            <person name="Nolan M."/>
            <person name="Ohm R."/>
            <person name="Pangilinan J."/>
            <person name="Park H.-J."/>
            <person name="Ramirez L."/>
            <person name="Alfaro M."/>
            <person name="Sun H."/>
            <person name="Tritt A."/>
            <person name="Yoshinaga Y."/>
            <person name="Zwiers L.-H."/>
            <person name="Turgeon B.G."/>
            <person name="Goodwin S.B."/>
            <person name="Spatafora J.W."/>
            <person name="Crous P.W."/>
            <person name="Grigoriev I.V."/>
        </authorList>
    </citation>
    <scope>NUCLEOTIDE SEQUENCE</scope>
    <source>
        <strain evidence="2">IPT5</strain>
    </source>
</reference>
<organism evidence="2 3">
    <name type="scientific">Plenodomus tracheiphilus IPT5</name>
    <dbReference type="NCBI Taxonomy" id="1408161"/>
    <lineage>
        <taxon>Eukaryota</taxon>
        <taxon>Fungi</taxon>
        <taxon>Dikarya</taxon>
        <taxon>Ascomycota</taxon>
        <taxon>Pezizomycotina</taxon>
        <taxon>Dothideomycetes</taxon>
        <taxon>Pleosporomycetidae</taxon>
        <taxon>Pleosporales</taxon>
        <taxon>Pleosporineae</taxon>
        <taxon>Leptosphaeriaceae</taxon>
        <taxon>Plenodomus</taxon>
    </lineage>
</organism>
<feature type="chain" id="PRO_5025394364" evidence="1">
    <location>
        <begin position="20"/>
        <end position="116"/>
    </location>
</feature>
<accession>A0A6A7BP23</accession>
<evidence type="ECO:0000313" key="2">
    <source>
        <dbReference type="EMBL" id="KAF2856637.1"/>
    </source>
</evidence>
<gene>
    <name evidence="2" type="ORF">T440DRAFT_512651</name>
</gene>
<dbReference type="AlphaFoldDB" id="A0A6A7BP23"/>
<sequence length="116" mass="12560">MFSLIITLVLAAFSVQTLSSPLHPSSNTSWTPSPTCTIELLKIPSVETNCTFYETTQTATVYTDCHGCELQTMALGLGLPCRAIHTVPGTATKTLTECQLRMTAITTVTAYENYHG</sequence>
<name>A0A6A7BP23_9PLEO</name>
<dbReference type="OrthoDB" id="3777408at2759"/>
<evidence type="ECO:0000313" key="3">
    <source>
        <dbReference type="Proteomes" id="UP000799423"/>
    </source>
</evidence>
<proteinExistence type="predicted"/>
<keyword evidence="1" id="KW-0732">Signal</keyword>
<protein>
    <submittedName>
        <fullName evidence="2">Uncharacterized protein</fullName>
    </submittedName>
</protein>
<evidence type="ECO:0000256" key="1">
    <source>
        <dbReference type="SAM" id="SignalP"/>
    </source>
</evidence>
<dbReference type="EMBL" id="MU006288">
    <property type="protein sequence ID" value="KAF2856637.1"/>
    <property type="molecule type" value="Genomic_DNA"/>
</dbReference>
<keyword evidence="3" id="KW-1185">Reference proteome</keyword>
<dbReference type="Proteomes" id="UP000799423">
    <property type="component" value="Unassembled WGS sequence"/>
</dbReference>
<feature type="signal peptide" evidence="1">
    <location>
        <begin position="1"/>
        <end position="19"/>
    </location>
</feature>